<comment type="caution">
    <text evidence="12">The sequence shown here is derived from an EMBL/GenBank/DDBJ whole genome shotgun (WGS) entry which is preliminary data.</text>
</comment>
<dbReference type="Gene3D" id="1.10.287.1170">
    <property type="entry name" value="glycoside hydrolase family 81 endo-[beta] glucanase"/>
    <property type="match status" value="1"/>
</dbReference>
<feature type="domain" description="Glycosyl hydrolase family 81 N-terminal" evidence="10">
    <location>
        <begin position="179"/>
        <end position="507"/>
    </location>
</feature>
<gene>
    <name evidence="12" type="ORF">K431DRAFT_236125</name>
</gene>
<dbReference type="GO" id="GO:0071555">
    <property type="term" value="P:cell wall organization"/>
    <property type="evidence" value="ECO:0007669"/>
    <property type="project" value="UniProtKB-KW"/>
</dbReference>
<dbReference type="PANTHER" id="PTHR31983">
    <property type="entry name" value="ENDO-1,3(4)-BETA-GLUCANASE 1"/>
    <property type="match status" value="1"/>
</dbReference>
<keyword evidence="7" id="KW-0961">Cell wall biogenesis/degradation</keyword>
<keyword evidence="13" id="KW-1185">Reference proteome</keyword>
<evidence type="ECO:0000256" key="3">
    <source>
        <dbReference type="ARBA" id="ARBA00012780"/>
    </source>
</evidence>
<feature type="compositionally biased region" description="Low complexity" evidence="9">
    <location>
        <begin position="877"/>
        <end position="887"/>
    </location>
</feature>
<feature type="region of interest" description="Disordered" evidence="9">
    <location>
        <begin position="1"/>
        <end position="61"/>
    </location>
</feature>
<dbReference type="PROSITE" id="PS52008">
    <property type="entry name" value="GH81"/>
    <property type="match status" value="1"/>
</dbReference>
<evidence type="ECO:0000256" key="2">
    <source>
        <dbReference type="ARBA" id="ARBA00010730"/>
    </source>
</evidence>
<dbReference type="EC" id="3.2.1.39" evidence="3"/>
<organism evidence="12 13">
    <name type="scientific">Polychaeton citri CBS 116435</name>
    <dbReference type="NCBI Taxonomy" id="1314669"/>
    <lineage>
        <taxon>Eukaryota</taxon>
        <taxon>Fungi</taxon>
        <taxon>Dikarya</taxon>
        <taxon>Ascomycota</taxon>
        <taxon>Pezizomycotina</taxon>
        <taxon>Dothideomycetes</taxon>
        <taxon>Dothideomycetidae</taxon>
        <taxon>Capnodiales</taxon>
        <taxon>Capnodiaceae</taxon>
        <taxon>Polychaeton</taxon>
    </lineage>
</organism>
<dbReference type="InterPro" id="IPR040451">
    <property type="entry name" value="GH81_N"/>
</dbReference>
<evidence type="ECO:0000313" key="12">
    <source>
        <dbReference type="EMBL" id="KAF2716110.1"/>
    </source>
</evidence>
<evidence type="ECO:0000313" key="13">
    <source>
        <dbReference type="Proteomes" id="UP000799441"/>
    </source>
</evidence>
<evidence type="ECO:0000259" key="10">
    <source>
        <dbReference type="Pfam" id="PF03639"/>
    </source>
</evidence>
<feature type="compositionally biased region" description="Low complexity" evidence="9">
    <location>
        <begin position="36"/>
        <end position="61"/>
    </location>
</feature>
<dbReference type="InterPro" id="IPR040720">
    <property type="entry name" value="GH81_C"/>
</dbReference>
<name>A0A9P4PYE1_9PEZI</name>
<dbReference type="Proteomes" id="UP000799441">
    <property type="component" value="Unassembled WGS sequence"/>
</dbReference>
<comment type="similarity">
    <text evidence="2">Belongs to the glycosyl hydrolase 81 family.</text>
</comment>
<keyword evidence="5" id="KW-0119">Carbohydrate metabolism</keyword>
<evidence type="ECO:0000259" key="11">
    <source>
        <dbReference type="Pfam" id="PF17652"/>
    </source>
</evidence>
<dbReference type="Gene3D" id="1.20.5.420">
    <property type="entry name" value="Immunoglobulin FC, subunit C"/>
    <property type="match status" value="1"/>
</dbReference>
<feature type="compositionally biased region" description="Polar residues" evidence="9">
    <location>
        <begin position="16"/>
        <end position="27"/>
    </location>
</feature>
<dbReference type="Pfam" id="PF17652">
    <property type="entry name" value="Glyco_hydro81C"/>
    <property type="match status" value="1"/>
</dbReference>
<dbReference type="InterPro" id="IPR005200">
    <property type="entry name" value="Endo-beta-glucanase"/>
</dbReference>
<dbReference type="Gene3D" id="2.70.98.30">
    <property type="entry name" value="Golgi alpha-mannosidase II, domain 4"/>
    <property type="match status" value="1"/>
</dbReference>
<dbReference type="GO" id="GO:0009986">
    <property type="term" value="C:cell surface"/>
    <property type="evidence" value="ECO:0007669"/>
    <property type="project" value="TreeGrafter"/>
</dbReference>
<proteinExistence type="inferred from homology"/>
<feature type="compositionally biased region" description="Basic and acidic residues" evidence="9">
    <location>
        <begin position="906"/>
        <end position="923"/>
    </location>
</feature>
<protein>
    <recommendedName>
        <fullName evidence="3">glucan endo-1,3-beta-D-glucosidase</fullName>
        <ecNumber evidence="3">3.2.1.39</ecNumber>
    </recommendedName>
</protein>
<feature type="domain" description="Glycosyl hydrolase family 81 C-terminal" evidence="11">
    <location>
        <begin position="515"/>
        <end position="869"/>
    </location>
</feature>
<accession>A0A9P4PYE1</accession>
<evidence type="ECO:0000256" key="8">
    <source>
        <dbReference type="ARBA" id="ARBA00023326"/>
    </source>
</evidence>
<dbReference type="EMBL" id="MU003895">
    <property type="protein sequence ID" value="KAF2716110.1"/>
    <property type="molecule type" value="Genomic_DNA"/>
</dbReference>
<dbReference type="AlphaFoldDB" id="A0A9P4PYE1"/>
<keyword evidence="4 12" id="KW-0378">Hydrolase</keyword>
<comment type="catalytic activity">
    <reaction evidence="1">
        <text>Hydrolysis of (1-&gt;3)-beta-D-glucosidic linkages in (1-&gt;3)-beta-D-glucans.</text>
        <dbReference type="EC" id="3.2.1.39"/>
    </reaction>
</comment>
<feature type="region of interest" description="Disordered" evidence="9">
    <location>
        <begin position="877"/>
        <end position="951"/>
    </location>
</feature>
<evidence type="ECO:0000256" key="9">
    <source>
        <dbReference type="SAM" id="MobiDB-lite"/>
    </source>
</evidence>
<feature type="compositionally biased region" description="Basic residues" evidence="9">
    <location>
        <begin position="932"/>
        <end position="951"/>
    </location>
</feature>
<feature type="compositionally biased region" description="Polar residues" evidence="9">
    <location>
        <begin position="95"/>
        <end position="115"/>
    </location>
</feature>
<evidence type="ECO:0000256" key="1">
    <source>
        <dbReference type="ARBA" id="ARBA00000382"/>
    </source>
</evidence>
<evidence type="ECO:0000256" key="7">
    <source>
        <dbReference type="ARBA" id="ARBA00023316"/>
    </source>
</evidence>
<dbReference type="GO" id="GO:0000272">
    <property type="term" value="P:polysaccharide catabolic process"/>
    <property type="evidence" value="ECO:0007669"/>
    <property type="project" value="UniProtKB-KW"/>
</dbReference>
<dbReference type="GO" id="GO:0052861">
    <property type="term" value="F:endo-1,3(4)-beta-glucanase activity"/>
    <property type="evidence" value="ECO:0007669"/>
    <property type="project" value="InterPro"/>
</dbReference>
<keyword evidence="8" id="KW-0624">Polysaccharide degradation</keyword>
<evidence type="ECO:0000256" key="5">
    <source>
        <dbReference type="ARBA" id="ARBA00023277"/>
    </source>
</evidence>
<sequence length="951" mass="103703">MPWSSQSEPEPEVWHTTYTVHQISDGQVQGPPWDGLPTSSLSSSASVSASQQTPASPQVSTLTSFVTRDSTVTRYITTTIPESQLTSLTTSAVQSASNLPSPSTDSSDITQTSLDTSGLPPFPSPTTLTASTSLSLVDTSTVTRSLPTPSQPSTLSVKNIFQPIATDSPPAQISQVGTHPVSRTGVQTQEQKLQTNKFFVNFFLGDQNQPSWTHPYSVFWAKGGGATQSWGLSISHVDRDAIAPGPDDNTTGAWSYFVNPLGVQWLVMSAAELNSQTSLTTDSIDAFSINVNLVAEGQYYPAITFPLVQGMGFVTGVYRGYTPLIQSGVGVNQLTYGGTVDQAGRIHKYTAQLADTTSWLMYVTPSNSTYNANSFTLINSQNIQGSSGFHGVIQISKSPVNGTRNDTSVYDRTAGAYATGVNITGNIQGSTGSYTLTRSKQGVSDRELLMFALPHHVQSLSNQTRRGVTSLNLVTTTKGMATGIVGDSWTLLEPDLPIDMGFAPWTPELRSVTNVSSSAMAAINAAGLSELSQDMSEQTDLNSVYYAGKGLAKFAGIIYSLHDISGNTSLALTGLEQLEINFARWVNNSQQFPLYYESAWGGTVSSASYSTGDAGVDFGNTYYNDHHFHYGYFVYTAAVIAYLDPDWLDQGTNKAWVNNLVRDYAGSVSDDPYYPFSRMFDWFHGHSWAGGLFEAADGRNQESSSEDTMASYAIKMWGHVTGDENMEARGNLMLGLQARSLSNYYLYLSNNTVEPSEFIGNKVAGILFDNKIDHTTYFGTNIEYIQGIHMLPQLPLSTYTRSKEFVQQEWDTYFTTYVNEVQGGWRGILMANYAVIDPVAAYDFFNGGPSGAQFDETYLDGGASQTWYLTYSAALGGSPASTPSSARRALDGGEEVSEKVSTPRSMAEERSMNDIDSRRDTENRQYLSGRSRSPRLRQRARGREGRRRSIW</sequence>
<keyword evidence="6" id="KW-0326">Glycosidase</keyword>
<dbReference type="OrthoDB" id="4473401at2759"/>
<dbReference type="PANTHER" id="PTHR31983:SF0">
    <property type="entry name" value="GLUCAN ENDO-1,3-BETA-D-GLUCOSIDASE 2"/>
    <property type="match status" value="1"/>
</dbReference>
<dbReference type="GO" id="GO:0042973">
    <property type="term" value="F:glucan endo-1,3-beta-D-glucosidase activity"/>
    <property type="evidence" value="ECO:0007669"/>
    <property type="project" value="UniProtKB-EC"/>
</dbReference>
<evidence type="ECO:0000256" key="6">
    <source>
        <dbReference type="ARBA" id="ARBA00023295"/>
    </source>
</evidence>
<evidence type="ECO:0000256" key="4">
    <source>
        <dbReference type="ARBA" id="ARBA00022801"/>
    </source>
</evidence>
<reference evidence="12" key="1">
    <citation type="journal article" date="2020" name="Stud. Mycol.">
        <title>101 Dothideomycetes genomes: a test case for predicting lifestyles and emergence of pathogens.</title>
        <authorList>
            <person name="Haridas S."/>
            <person name="Albert R."/>
            <person name="Binder M."/>
            <person name="Bloem J."/>
            <person name="Labutti K."/>
            <person name="Salamov A."/>
            <person name="Andreopoulos B."/>
            <person name="Baker S."/>
            <person name="Barry K."/>
            <person name="Bills G."/>
            <person name="Bluhm B."/>
            <person name="Cannon C."/>
            <person name="Castanera R."/>
            <person name="Culley D."/>
            <person name="Daum C."/>
            <person name="Ezra D."/>
            <person name="Gonzalez J."/>
            <person name="Henrissat B."/>
            <person name="Kuo A."/>
            <person name="Liang C."/>
            <person name="Lipzen A."/>
            <person name="Lutzoni F."/>
            <person name="Magnuson J."/>
            <person name="Mondo S."/>
            <person name="Nolan M."/>
            <person name="Ohm R."/>
            <person name="Pangilinan J."/>
            <person name="Park H.-J."/>
            <person name="Ramirez L."/>
            <person name="Alfaro M."/>
            <person name="Sun H."/>
            <person name="Tritt A."/>
            <person name="Yoshinaga Y."/>
            <person name="Zwiers L.-H."/>
            <person name="Turgeon B."/>
            <person name="Goodwin S."/>
            <person name="Spatafora J."/>
            <person name="Crous P."/>
            <person name="Grigoriev I."/>
        </authorList>
    </citation>
    <scope>NUCLEOTIDE SEQUENCE</scope>
    <source>
        <strain evidence="12">CBS 116435</strain>
    </source>
</reference>
<feature type="region of interest" description="Disordered" evidence="9">
    <location>
        <begin position="95"/>
        <end position="127"/>
    </location>
</feature>
<dbReference type="Pfam" id="PF03639">
    <property type="entry name" value="Glyco_hydro_81"/>
    <property type="match status" value="1"/>
</dbReference>